<evidence type="ECO:0000256" key="1">
    <source>
        <dbReference type="ARBA" id="ARBA00006068"/>
    </source>
</evidence>
<protein>
    <submittedName>
        <fullName evidence="4">LCP family protein</fullName>
    </submittedName>
</protein>
<comment type="similarity">
    <text evidence="1">Belongs to the LytR/CpsA/Psr (LCP) family.</text>
</comment>
<evidence type="ECO:0000259" key="3">
    <source>
        <dbReference type="Pfam" id="PF13399"/>
    </source>
</evidence>
<proteinExistence type="inferred from homology"/>
<sequence length="452" mass="49055">MVTTVSVLVLGVGGIGHAVVTGLDTGINRVDPFRDMKNRPESGRGMNLLVVGTDGRDKITAEQRKKYRLGGAPCNCTDTIMLVHVSKDRERASVVSLPRDSYAEMPEHVDTTTGKRHKPHPVKLNAAYAEGGPALTVRTVENMTKVKIDHYLEVDFTSFMETVDVVGGVEVCTARPMKDSHTGLDLPVGTHKLDGGQALQYVRSRHIDGAADLGRMQRQQRFLAALVDRATSSGVLLNPVKFRKATSTMLNSVRADRNFGTREILALGRAMQGFAPASSEFTSVPIGDVGFHVKGIGSTVKWDDARATKLFRLLREDKPLAPHRPKRPKTTVVAVDPKRIRVQVYNGTHAKGLGDKVDKALHDIGFDTTRAPQNGGSGQVKHTYVTYDPRWDRSAKSLQAALPGAELRPVKGQGATLKVMAGDDYKGVTAVRAEETHRGKFGAVTGDQVVCP</sequence>
<organism evidence="4 5">
    <name type="scientific">Streptomyces xantholiticus</name>
    <dbReference type="NCBI Taxonomy" id="68285"/>
    <lineage>
        <taxon>Bacteria</taxon>
        <taxon>Bacillati</taxon>
        <taxon>Actinomycetota</taxon>
        <taxon>Actinomycetes</taxon>
        <taxon>Kitasatosporales</taxon>
        <taxon>Streptomycetaceae</taxon>
        <taxon>Streptomyces</taxon>
    </lineage>
</organism>
<dbReference type="Proteomes" id="UP001445472">
    <property type="component" value="Unassembled WGS sequence"/>
</dbReference>
<evidence type="ECO:0000313" key="4">
    <source>
        <dbReference type="EMBL" id="MER6615327.1"/>
    </source>
</evidence>
<dbReference type="InterPro" id="IPR050922">
    <property type="entry name" value="LytR/CpsA/Psr_CW_biosynth"/>
</dbReference>
<dbReference type="InterPro" id="IPR004474">
    <property type="entry name" value="LytR_CpsA_psr"/>
</dbReference>
<feature type="domain" description="Cell envelope-related transcriptional attenuator" evidence="2">
    <location>
        <begin position="77"/>
        <end position="230"/>
    </location>
</feature>
<dbReference type="InterPro" id="IPR027381">
    <property type="entry name" value="LytR/CpsA/Psr_C"/>
</dbReference>
<dbReference type="PANTHER" id="PTHR33392:SF6">
    <property type="entry name" value="POLYISOPRENYL-TEICHOIC ACID--PEPTIDOGLYCAN TEICHOIC ACID TRANSFERASE TAGU"/>
    <property type="match status" value="1"/>
</dbReference>
<dbReference type="NCBIfam" id="TIGR00350">
    <property type="entry name" value="lytR_cpsA_psr"/>
    <property type="match status" value="1"/>
</dbReference>
<comment type="caution">
    <text evidence="4">The sequence shown here is derived from an EMBL/GenBank/DDBJ whole genome shotgun (WGS) entry which is preliminary data.</text>
</comment>
<keyword evidence="5" id="KW-1185">Reference proteome</keyword>
<dbReference type="Pfam" id="PF03816">
    <property type="entry name" value="LytR_cpsA_psr"/>
    <property type="match status" value="1"/>
</dbReference>
<dbReference type="Gene3D" id="3.30.70.2390">
    <property type="match status" value="1"/>
</dbReference>
<feature type="domain" description="LytR/CpsA/Psr regulator C-terminal" evidence="3">
    <location>
        <begin position="339"/>
        <end position="425"/>
    </location>
</feature>
<accession>A0ABV1UXE2</accession>
<dbReference type="Gene3D" id="3.40.630.190">
    <property type="entry name" value="LCP protein"/>
    <property type="match status" value="1"/>
</dbReference>
<dbReference type="Pfam" id="PF13399">
    <property type="entry name" value="LytR_C"/>
    <property type="match status" value="1"/>
</dbReference>
<gene>
    <name evidence="4" type="ORF">ABT276_18570</name>
</gene>
<name>A0ABV1UXE2_9ACTN</name>
<reference evidence="4 5" key="1">
    <citation type="submission" date="2024-06" db="EMBL/GenBank/DDBJ databases">
        <title>The Natural Products Discovery Center: Release of the First 8490 Sequenced Strains for Exploring Actinobacteria Biosynthetic Diversity.</title>
        <authorList>
            <person name="Kalkreuter E."/>
            <person name="Kautsar S.A."/>
            <person name="Yang D."/>
            <person name="Bader C.D."/>
            <person name="Teijaro C.N."/>
            <person name="Fluegel L."/>
            <person name="Davis C.M."/>
            <person name="Simpson J.R."/>
            <person name="Lauterbach L."/>
            <person name="Steele A.D."/>
            <person name="Gui C."/>
            <person name="Meng S."/>
            <person name="Li G."/>
            <person name="Viehrig K."/>
            <person name="Ye F."/>
            <person name="Su P."/>
            <person name="Kiefer A.F."/>
            <person name="Nichols A."/>
            <person name="Cepeda A.J."/>
            <person name="Yan W."/>
            <person name="Fan B."/>
            <person name="Jiang Y."/>
            <person name="Adhikari A."/>
            <person name="Zheng C.-J."/>
            <person name="Schuster L."/>
            <person name="Cowan T.M."/>
            <person name="Smanski M.J."/>
            <person name="Chevrette M.G."/>
            <person name="De Carvalho L.P.S."/>
            <person name="Shen B."/>
        </authorList>
    </citation>
    <scope>NUCLEOTIDE SEQUENCE [LARGE SCALE GENOMIC DNA]</scope>
    <source>
        <strain evidence="4 5">NPDC000837</strain>
    </source>
</reference>
<evidence type="ECO:0000313" key="5">
    <source>
        <dbReference type="Proteomes" id="UP001445472"/>
    </source>
</evidence>
<evidence type="ECO:0000259" key="2">
    <source>
        <dbReference type="Pfam" id="PF03816"/>
    </source>
</evidence>
<dbReference type="PANTHER" id="PTHR33392">
    <property type="entry name" value="POLYISOPRENYL-TEICHOIC ACID--PEPTIDOGLYCAN TEICHOIC ACID TRANSFERASE TAGU"/>
    <property type="match status" value="1"/>
</dbReference>
<dbReference type="EMBL" id="JBEPBX010000015">
    <property type="protein sequence ID" value="MER6615327.1"/>
    <property type="molecule type" value="Genomic_DNA"/>
</dbReference>